<comment type="subcellular location">
    <subcellularLocation>
        <location evidence="1 10">Golgi apparatus membrane</location>
        <topology evidence="1 10">Single-pass type II membrane protein</topology>
    </subcellularLocation>
</comment>
<dbReference type="HOGENOM" id="CLU_036849_6_1_1"/>
<keyword evidence="7" id="KW-1133">Transmembrane helix</keyword>
<dbReference type="Proteomes" id="UP000001593">
    <property type="component" value="Unassembled WGS sequence"/>
</dbReference>
<feature type="non-terminal residue" evidence="11">
    <location>
        <position position="211"/>
    </location>
</feature>
<dbReference type="eggNOG" id="KOG2287">
    <property type="taxonomic scope" value="Eukaryota"/>
</dbReference>
<evidence type="ECO:0000256" key="6">
    <source>
        <dbReference type="ARBA" id="ARBA00022968"/>
    </source>
</evidence>
<evidence type="ECO:0000313" key="11">
    <source>
        <dbReference type="EMBL" id="EDO41268.1"/>
    </source>
</evidence>
<dbReference type="AlphaFoldDB" id="A7S4W8"/>
<comment type="similarity">
    <text evidence="2 10">Belongs to the glycosyltransferase 31 family.</text>
</comment>
<dbReference type="GO" id="GO:0006493">
    <property type="term" value="P:protein O-linked glycosylation"/>
    <property type="evidence" value="ECO:0000318"/>
    <property type="project" value="GO_Central"/>
</dbReference>
<keyword evidence="9" id="KW-0472">Membrane</keyword>
<dbReference type="PANTHER" id="PTHR11214:SF376">
    <property type="entry name" value="HEXOSYLTRANSFERASE"/>
    <property type="match status" value="1"/>
</dbReference>
<dbReference type="EMBL" id="DS469580">
    <property type="protein sequence ID" value="EDO41268.1"/>
    <property type="molecule type" value="Genomic_DNA"/>
</dbReference>
<name>A7S4W8_NEMVE</name>
<dbReference type="OrthoDB" id="2139606at2759"/>
<gene>
    <name evidence="11" type="ORF">NEMVEDRAFT_v1g25012</name>
</gene>
<evidence type="ECO:0000313" key="12">
    <source>
        <dbReference type="Proteomes" id="UP000001593"/>
    </source>
</evidence>
<keyword evidence="8 10" id="KW-0333">Golgi apparatus</keyword>
<protein>
    <recommendedName>
        <fullName evidence="10">Hexosyltransferase</fullName>
        <ecNumber evidence="10">2.4.1.-</ecNumber>
    </recommendedName>
</protein>
<sequence>TSRKFLVILIATAPSNLQHRNVIRRTWGRPSNWHIKTINYTSVFLLGKSNINRTMIELEILHHKDLLIGDFEDVYANLVSKVLMGLAWASSIDCEYVFKADDDVYVNVPRLLDWLGSPYSRLPRDLYAGFVHDAIVPRRENTSKHYIGDIDYRRQKYRPYCSGPFYVMSQRILPRLTNASLVVPAFRIEDAYIGLLAYHIGVLPYDQHGFH</sequence>
<dbReference type="PANTHER" id="PTHR11214">
    <property type="entry name" value="BETA-1,3-N-ACETYLGLUCOSAMINYLTRANSFERASE"/>
    <property type="match status" value="1"/>
</dbReference>
<dbReference type="Pfam" id="PF01762">
    <property type="entry name" value="Galactosyl_T"/>
    <property type="match status" value="1"/>
</dbReference>
<dbReference type="PhylomeDB" id="A7S4W8"/>
<evidence type="ECO:0000256" key="2">
    <source>
        <dbReference type="ARBA" id="ARBA00008661"/>
    </source>
</evidence>
<dbReference type="GO" id="GO:0016757">
    <property type="term" value="F:glycosyltransferase activity"/>
    <property type="evidence" value="ECO:0000318"/>
    <property type="project" value="GO_Central"/>
</dbReference>
<evidence type="ECO:0000256" key="3">
    <source>
        <dbReference type="ARBA" id="ARBA00022676"/>
    </source>
</evidence>
<keyword evidence="3 10" id="KW-0328">Glycosyltransferase</keyword>
<feature type="non-terminal residue" evidence="11">
    <location>
        <position position="1"/>
    </location>
</feature>
<evidence type="ECO:0000256" key="10">
    <source>
        <dbReference type="RuleBase" id="RU363063"/>
    </source>
</evidence>
<keyword evidence="6" id="KW-0735">Signal-anchor</keyword>
<dbReference type="Gene3D" id="3.90.550.50">
    <property type="match status" value="1"/>
</dbReference>
<proteinExistence type="inferred from homology"/>
<evidence type="ECO:0000256" key="1">
    <source>
        <dbReference type="ARBA" id="ARBA00004323"/>
    </source>
</evidence>
<evidence type="ECO:0000256" key="5">
    <source>
        <dbReference type="ARBA" id="ARBA00022692"/>
    </source>
</evidence>
<organism evidence="11 12">
    <name type="scientific">Nematostella vectensis</name>
    <name type="common">Starlet sea anemone</name>
    <dbReference type="NCBI Taxonomy" id="45351"/>
    <lineage>
        <taxon>Eukaryota</taxon>
        <taxon>Metazoa</taxon>
        <taxon>Cnidaria</taxon>
        <taxon>Anthozoa</taxon>
        <taxon>Hexacorallia</taxon>
        <taxon>Actiniaria</taxon>
        <taxon>Edwardsiidae</taxon>
        <taxon>Nematostella</taxon>
    </lineage>
</organism>
<dbReference type="EC" id="2.4.1.-" evidence="10"/>
<evidence type="ECO:0000256" key="9">
    <source>
        <dbReference type="ARBA" id="ARBA00023136"/>
    </source>
</evidence>
<dbReference type="OMA" id="WHIKTIN"/>
<dbReference type="FunFam" id="3.90.550.50:FF:000049">
    <property type="entry name" value="Hexosyltransferase"/>
    <property type="match status" value="1"/>
</dbReference>
<reference evidence="11 12" key="1">
    <citation type="journal article" date="2007" name="Science">
        <title>Sea anemone genome reveals ancestral eumetazoan gene repertoire and genomic organization.</title>
        <authorList>
            <person name="Putnam N.H."/>
            <person name="Srivastava M."/>
            <person name="Hellsten U."/>
            <person name="Dirks B."/>
            <person name="Chapman J."/>
            <person name="Salamov A."/>
            <person name="Terry A."/>
            <person name="Shapiro H."/>
            <person name="Lindquist E."/>
            <person name="Kapitonov V.V."/>
            <person name="Jurka J."/>
            <person name="Genikhovich G."/>
            <person name="Grigoriev I.V."/>
            <person name="Lucas S.M."/>
            <person name="Steele R.E."/>
            <person name="Finnerty J.R."/>
            <person name="Technau U."/>
            <person name="Martindale M.Q."/>
            <person name="Rokhsar D.S."/>
        </authorList>
    </citation>
    <scope>NUCLEOTIDE SEQUENCE [LARGE SCALE GENOMIC DNA]</scope>
    <source>
        <strain evidence="12">CH2 X CH6</strain>
    </source>
</reference>
<keyword evidence="12" id="KW-1185">Reference proteome</keyword>
<dbReference type="GO" id="GO:0000139">
    <property type="term" value="C:Golgi membrane"/>
    <property type="evidence" value="ECO:0000318"/>
    <property type="project" value="GO_Central"/>
</dbReference>
<evidence type="ECO:0000256" key="7">
    <source>
        <dbReference type="ARBA" id="ARBA00022989"/>
    </source>
</evidence>
<evidence type="ECO:0000256" key="4">
    <source>
        <dbReference type="ARBA" id="ARBA00022679"/>
    </source>
</evidence>
<accession>A7S4W8</accession>
<evidence type="ECO:0000256" key="8">
    <source>
        <dbReference type="ARBA" id="ARBA00023034"/>
    </source>
</evidence>
<dbReference type="KEGG" id="nve:5512991"/>
<keyword evidence="4" id="KW-0808">Transferase</keyword>
<keyword evidence="5" id="KW-0812">Transmembrane</keyword>
<dbReference type="GO" id="GO:0016758">
    <property type="term" value="F:hexosyltransferase activity"/>
    <property type="evidence" value="ECO:0007669"/>
    <property type="project" value="InterPro"/>
</dbReference>
<dbReference type="InParanoid" id="A7S4W8"/>
<dbReference type="InterPro" id="IPR002659">
    <property type="entry name" value="Glyco_trans_31"/>
</dbReference>